<sequence>MNLGKKIGIAIITLVLITSLGLGYYSLKVSSKELTNIIYDNMLSYGAETANQTGFTLDQELKILEEIALRDRVKSTSLQTQLSAIKNDVDRLDYLDLAIISSNGDAYFSKAGSSRNLSNVQVVNDALSGKSSFSEIYMGETDVPLIMNAVPILNGTQVVGAILGVKEASYLQDVISRFKIGENGYAFLLGPTGVIYSHPDMNLVLFQTNVLENLDSDSATSAFGKKFKELGFGVSGIIDYEYDGIKRITAVTPIQGTDWTMAISSNKTEMLSGLTALQAKLFWMALFFLALGIAMSFIIARSIKKPLSELKIHAEEISRLDLSNTINPKLINRKDEIGILAKAFHEVLGALNNIISKIENSADQVSSSANHLNETVQSTTSASIEIAKTIEEIAQGASVQACETEHGVTMLSELGLIINQSGNAVELLGDEAKNVNELKSHGFELMNSLTEKNDKVKSASQLIYTRVNETNHFTEKIHQASEMIKTIADQTNLLALNAAIEAARAGESGRGFSVVADEIRKLAEQSTLFAGEISSVIGNLAIKTKESIAAMADVSEALTEQTTSIDMTQSKFNGIATSIEEIQQLIHQITELSGAIDHNKNSLVETFEQFSAISEENAASTQEASASIEEQTASMEELSESSNTLNSLSITLKALVNIFTR</sequence>
<evidence type="ECO:0000259" key="13">
    <source>
        <dbReference type="PROSITE" id="PS50885"/>
    </source>
</evidence>
<keyword evidence="5 11" id="KW-1133">Transmembrane helix</keyword>
<evidence type="ECO:0000256" key="3">
    <source>
        <dbReference type="ARBA" id="ARBA00022500"/>
    </source>
</evidence>
<dbReference type="PANTHER" id="PTHR32089">
    <property type="entry name" value="METHYL-ACCEPTING CHEMOTAXIS PROTEIN MCPB"/>
    <property type="match status" value="1"/>
</dbReference>
<dbReference type="Gene3D" id="3.30.450.20">
    <property type="entry name" value="PAS domain"/>
    <property type="match status" value="1"/>
</dbReference>
<comment type="subcellular location">
    <subcellularLocation>
        <location evidence="1">Cell membrane</location>
        <topology evidence="1">Multi-pass membrane protein</topology>
    </subcellularLocation>
</comment>
<keyword evidence="6 11" id="KW-0472">Membrane</keyword>
<evidence type="ECO:0000313" key="15">
    <source>
        <dbReference type="Proteomes" id="UP001158045"/>
    </source>
</evidence>
<dbReference type="PROSITE" id="PS50885">
    <property type="entry name" value="HAMP"/>
    <property type="match status" value="1"/>
</dbReference>
<keyword evidence="3" id="KW-0145">Chemotaxis</keyword>
<keyword evidence="4 11" id="KW-0812">Transmembrane</keyword>
<keyword evidence="7 9" id="KW-0807">Transducer</keyword>
<evidence type="ECO:0000259" key="12">
    <source>
        <dbReference type="PROSITE" id="PS50111"/>
    </source>
</evidence>
<evidence type="ECO:0000256" key="9">
    <source>
        <dbReference type="PROSITE-ProRule" id="PRU00284"/>
    </source>
</evidence>
<dbReference type="PANTHER" id="PTHR32089:SF112">
    <property type="entry name" value="LYSOZYME-LIKE PROTEIN-RELATED"/>
    <property type="match status" value="1"/>
</dbReference>
<comment type="similarity">
    <text evidence="8">Belongs to the methyl-accepting chemotaxis (MCP) protein family.</text>
</comment>
<evidence type="ECO:0000256" key="1">
    <source>
        <dbReference type="ARBA" id="ARBA00004651"/>
    </source>
</evidence>
<dbReference type="CDD" id="cd06225">
    <property type="entry name" value="HAMP"/>
    <property type="match status" value="1"/>
</dbReference>
<dbReference type="SUPFAM" id="SSF58104">
    <property type="entry name" value="Methyl-accepting chemotaxis protein (MCP) signaling domain"/>
    <property type="match status" value="1"/>
</dbReference>
<dbReference type="Proteomes" id="UP001158045">
    <property type="component" value="Unassembled WGS sequence"/>
</dbReference>
<dbReference type="CDD" id="cd12912">
    <property type="entry name" value="PDC2_MCP_like"/>
    <property type="match status" value="1"/>
</dbReference>
<evidence type="ECO:0000256" key="7">
    <source>
        <dbReference type="ARBA" id="ARBA00023224"/>
    </source>
</evidence>
<feature type="region of interest" description="Disordered" evidence="10">
    <location>
        <begin position="618"/>
        <end position="640"/>
    </location>
</feature>
<dbReference type="InterPro" id="IPR004089">
    <property type="entry name" value="MCPsignal_dom"/>
</dbReference>
<organism evidence="14 15">
    <name type="scientific">Fusibacter bizertensis</name>
    <dbReference type="NCBI Taxonomy" id="1488331"/>
    <lineage>
        <taxon>Bacteria</taxon>
        <taxon>Bacillati</taxon>
        <taxon>Bacillota</taxon>
        <taxon>Clostridia</taxon>
        <taxon>Eubacteriales</taxon>
        <taxon>Eubacteriales Family XII. Incertae Sedis</taxon>
        <taxon>Fusibacter</taxon>
    </lineage>
</organism>
<evidence type="ECO:0000256" key="2">
    <source>
        <dbReference type="ARBA" id="ARBA00022475"/>
    </source>
</evidence>
<protein>
    <submittedName>
        <fullName evidence="14">Methyl-accepting chemotaxis protein</fullName>
    </submittedName>
</protein>
<feature type="domain" description="Methyl-accepting transducer" evidence="12">
    <location>
        <begin position="375"/>
        <end position="632"/>
    </location>
</feature>
<evidence type="ECO:0000256" key="4">
    <source>
        <dbReference type="ARBA" id="ARBA00022692"/>
    </source>
</evidence>
<dbReference type="Pfam" id="PF00015">
    <property type="entry name" value="MCPsignal"/>
    <property type="match status" value="1"/>
</dbReference>
<evidence type="ECO:0000256" key="8">
    <source>
        <dbReference type="ARBA" id="ARBA00029447"/>
    </source>
</evidence>
<reference evidence="14 15" key="1">
    <citation type="submission" date="2023-04" db="EMBL/GenBank/DDBJ databases">
        <title>Fusibacter bizertensis strain WBS, isolated from littoral bottom sediments of the Arctic seas - biochemical and genomic analysis.</title>
        <authorList>
            <person name="Brioukhanov A.L."/>
        </authorList>
    </citation>
    <scope>NUCLEOTIDE SEQUENCE [LARGE SCALE GENOMIC DNA]</scope>
    <source>
        <strain evidence="14 15">WBS</strain>
    </source>
</reference>
<gene>
    <name evidence="14" type="ORF">QE109_15600</name>
</gene>
<dbReference type="Pfam" id="PF02743">
    <property type="entry name" value="dCache_1"/>
    <property type="match status" value="1"/>
</dbReference>
<dbReference type="SMART" id="SM00304">
    <property type="entry name" value="HAMP"/>
    <property type="match status" value="1"/>
</dbReference>
<dbReference type="PROSITE" id="PS50111">
    <property type="entry name" value="CHEMOTAXIS_TRANSDUC_2"/>
    <property type="match status" value="1"/>
</dbReference>
<dbReference type="Gene3D" id="1.10.287.950">
    <property type="entry name" value="Methyl-accepting chemotaxis protein"/>
    <property type="match status" value="1"/>
</dbReference>
<keyword evidence="15" id="KW-1185">Reference proteome</keyword>
<evidence type="ECO:0000256" key="6">
    <source>
        <dbReference type="ARBA" id="ARBA00023136"/>
    </source>
</evidence>
<feature type="transmembrane region" description="Helical" evidence="11">
    <location>
        <begin position="281"/>
        <end position="300"/>
    </location>
</feature>
<comment type="caution">
    <text evidence="14">The sequence shown here is derived from an EMBL/GenBank/DDBJ whole genome shotgun (WGS) entry which is preliminary data.</text>
</comment>
<evidence type="ECO:0000256" key="10">
    <source>
        <dbReference type="SAM" id="MobiDB-lite"/>
    </source>
</evidence>
<proteinExistence type="inferred from homology"/>
<feature type="domain" description="HAMP" evidence="13">
    <location>
        <begin position="301"/>
        <end position="356"/>
    </location>
</feature>
<dbReference type="RefSeq" id="WP_281095480.1">
    <property type="nucleotide sequence ID" value="NZ_JARYZI010000013.1"/>
</dbReference>
<dbReference type="SMART" id="SM00283">
    <property type="entry name" value="MA"/>
    <property type="match status" value="1"/>
</dbReference>
<feature type="transmembrane region" description="Helical" evidence="11">
    <location>
        <begin position="7"/>
        <end position="27"/>
    </location>
</feature>
<evidence type="ECO:0000256" key="11">
    <source>
        <dbReference type="SAM" id="Phobius"/>
    </source>
</evidence>
<evidence type="ECO:0000256" key="5">
    <source>
        <dbReference type="ARBA" id="ARBA00022989"/>
    </source>
</evidence>
<keyword evidence="2" id="KW-1003">Cell membrane</keyword>
<dbReference type="InterPro" id="IPR033479">
    <property type="entry name" value="dCache_1"/>
</dbReference>
<evidence type="ECO:0000313" key="14">
    <source>
        <dbReference type="EMBL" id="MDH8679584.1"/>
    </source>
</evidence>
<accession>A0ABT6NGN8</accession>
<dbReference type="InterPro" id="IPR003660">
    <property type="entry name" value="HAMP_dom"/>
</dbReference>
<name>A0ABT6NGN8_9FIRM</name>
<feature type="compositionally biased region" description="Polar residues" evidence="10">
    <location>
        <begin position="618"/>
        <end position="633"/>
    </location>
</feature>
<dbReference type="EMBL" id="JARYZI010000013">
    <property type="protein sequence ID" value="MDH8679584.1"/>
    <property type="molecule type" value="Genomic_DNA"/>
</dbReference>
<dbReference type="Pfam" id="PF00672">
    <property type="entry name" value="HAMP"/>
    <property type="match status" value="1"/>
</dbReference>